<dbReference type="Pfam" id="PF17164">
    <property type="entry name" value="DUF5122"/>
    <property type="match status" value="14"/>
</dbReference>
<dbReference type="EMBL" id="CP000108">
    <property type="protein sequence ID" value="ABB28284.1"/>
    <property type="molecule type" value="Genomic_DNA"/>
</dbReference>
<dbReference type="PANTHER" id="PTHR42754:SF1">
    <property type="entry name" value="LIPOPROTEIN"/>
    <property type="match status" value="1"/>
</dbReference>
<dbReference type="InterPro" id="IPR011049">
    <property type="entry name" value="Serralysin-like_metalloprot_C"/>
</dbReference>
<dbReference type="InterPro" id="IPR001343">
    <property type="entry name" value="Hemolysn_Ca-bd"/>
</dbReference>
<dbReference type="Gene3D" id="1.10.1330.10">
    <property type="entry name" value="Dockerin domain"/>
    <property type="match status" value="1"/>
</dbReference>
<dbReference type="GO" id="GO:0000272">
    <property type="term" value="P:polysaccharide catabolic process"/>
    <property type="evidence" value="ECO:0007669"/>
    <property type="project" value="InterPro"/>
</dbReference>
<dbReference type="Pfam" id="PF00353">
    <property type="entry name" value="HemolysinCabind"/>
    <property type="match status" value="2"/>
</dbReference>
<evidence type="ECO:0000313" key="3">
    <source>
        <dbReference type="EMBL" id="ABB28284.1"/>
    </source>
</evidence>
<keyword evidence="1" id="KW-0732">Signal</keyword>
<dbReference type="Pfam" id="PF13205">
    <property type="entry name" value="Big_5"/>
    <property type="match status" value="1"/>
</dbReference>
<dbReference type="KEGG" id="cch:Cag_1022"/>
<dbReference type="eggNOG" id="COG1404">
    <property type="taxonomic scope" value="Bacteria"/>
</dbReference>
<dbReference type="SUPFAM" id="SSF101898">
    <property type="entry name" value="NHL repeat"/>
    <property type="match status" value="2"/>
</dbReference>
<dbReference type="Gene3D" id="2.60.40.1220">
    <property type="match status" value="1"/>
</dbReference>
<dbReference type="InterPro" id="IPR036439">
    <property type="entry name" value="Dockerin_dom_sf"/>
</dbReference>
<reference evidence="3" key="1">
    <citation type="submission" date="2005-08" db="EMBL/GenBank/DDBJ databases">
        <title>Complete sequence of Chlorobium chlorochromatii CaD3.</title>
        <authorList>
            <person name="Copeland A."/>
            <person name="Lucas S."/>
            <person name="Lapidus A."/>
            <person name="Barry K."/>
            <person name="Detter J.C."/>
            <person name="Glavina T."/>
            <person name="Hammon N."/>
            <person name="Israni S."/>
            <person name="Pitluck S."/>
            <person name="Bryant D."/>
            <person name="Schmutz J."/>
            <person name="Larimer F."/>
            <person name="Land M."/>
            <person name="Kyrpides N."/>
            <person name="Ivanova N."/>
            <person name="Richardson P."/>
        </authorList>
    </citation>
    <scope>NUCLEOTIDE SEQUENCE [LARGE SCALE GENOMIC DNA]</scope>
    <source>
        <strain evidence="3">CaD3</strain>
    </source>
</reference>
<accession>Q3ARU1</accession>
<name>Q3ARU1_CHLCH</name>
<dbReference type="eggNOG" id="COG3209">
    <property type="taxonomic scope" value="Bacteria"/>
</dbReference>
<dbReference type="OrthoDB" id="596127at2"/>
<proteinExistence type="predicted"/>
<organism evidence="3">
    <name type="scientific">Chlorobium chlorochromatii (strain CaD3)</name>
    <dbReference type="NCBI Taxonomy" id="340177"/>
    <lineage>
        <taxon>Bacteria</taxon>
        <taxon>Pseudomonadati</taxon>
        <taxon>Chlorobiota</taxon>
        <taxon>Chlorobiia</taxon>
        <taxon>Chlorobiales</taxon>
        <taxon>Chlorobiaceae</taxon>
        <taxon>Chlorobium/Pelodictyon group</taxon>
        <taxon>Chlorobium</taxon>
    </lineage>
</organism>
<gene>
    <name evidence="3" type="ordered locus">Cag_1022</name>
</gene>
<dbReference type="Gene3D" id="2.80.10.50">
    <property type="match status" value="7"/>
</dbReference>
<sequence>MDNTFLSNGGIVTTDFGGSDSGSSIALQTDGKIIVAGESSGGGDGGFTVVRYNADGSLDITFDGDGKVTTDFGGLEYATSVALQGDGKIVVAGYKGISSSGGGDFALVRYNADGSLDITFDGDGKVTTDFGGWDEAESVTIDSNGKIVVVGYTGISSSGGGDFAVVRYNVDGSLDATFGAGGKVITNVGGEEYAHSVIVQSDNKIVVIGDTGISSSGASDFALVRYNNDGSLDTTFGVSGKVTTNLDFGDFVGGATMQSDGKIVVVGESYSLADMAVSGDQDFVLVRYNTDGSLDTSFADDGTLVADFGGGESATSVAVQADGKIVVTGDSFPAGGSGDSNVIVVRYHTDGTLDTTFSENGFVKTVVGESEGNSVVVQSDGRILVAGQSNGDFSLVRYNSNGSMGLGIDFDGTPIGTPSSYESFADLYFDETQATIAGYIGSALVTLAPPGVVHCFDEDHDGFADHFTRTWVDGNGTQSISGTTVWLDNNIFKSSGSALIGGIPYTVNQYGRAAYDADGDVVGMYFLTVNPVFTLTADTTVGNELVATFTIPNQAETWSLLDSDLNGVVDHVNRWNSWIDQNSVTQIRNFTYLLTWSDITHFTARQVGVITGTSFDALGRPLGITFSNSTPPAHILPITWLDTKGDDNVVATFDIPSTIFGQLLDTNDDNLPDQAVFIETSSSGQKDTATATIQGWSSWSDISTQQVTMEIQTSTAPWNFFTGTINGTSSNPTTVIMPSYFMGNNVVVPETTFPSMTNNSLTFDLGTTGASLASSGSITLWSSATGTITIPVTSLTFDGSHLTIPLSGTDVATNQPYHLYPNSVDNFRVQIPAGVVIGEPTIDKAWFVGEWNNIGYELSPMMIVYNGDGTTDADWVLGTSGNDSVAAGAGDDLMKWSAGNDTIDAGDGYDKLYMPKAVPSANYITKTDSQGVLHIGEVNAATNTIIADAYRITRLAAGSFQIQKMDSTGTTVTQTMLLNNAEVLHIGPPSNYTSVALTINYANEFIYGTPWRDTIYLNASNISTLSQIWAYSSTDTLAIDVGAGYSKIEVVREGSTSLLKGTLIADGTVVDLGSFSKALPSQYNYTATMSIGTGESAHSFTINNIEAYRFTSGDVILTVDPIPPTVISFTPSDNATAIAVGSNIVLTFSETVQAGTGNIVITDGTDVRTIAMTDSSQVSIAGNTLTINPTADLAKGMHYFVMLDAGSIEDLAGNDYAGTTSYDFTTIVGGVITTDFGGDSFGCGVTIQADGKILVVGGGSNGDIALARYNMDGSLDTSFGNETGKLTTDFGYEDAALSTIIQSDGKILVIGESVINGGSYGKCIIARYNIDGSLDTSFDGNGKVITDFLDGLNVDGFYTTEAILQSDGKILIVGGGYQSGNSLVTLFRYNSNGSLDSSFGNNGMVITPSISSLNSSDFPYGVVQQVDEKILVAVRSDNNAAITLIRYNSNGTVDTSFNADSMQITGLKENDMDGGLVLQVDGKILVSGSSNGNIILVRYHSDGTLDSTFNGNGNIVTDLGGNDGVGAITLQPDEKILVSGYSNNELALLRYNTDGTPDTHFCNNGVVLTNIGSDSFHEITFAGWGITVQADGKILVTGQSNGDFALVRYNTDGSLDTSFDGVSEPTPPTHDLSGHITFWKTGNAISNVQATLATMPMQPASDDVAFRNLQHQSNGGYTVELWATTTQTELQSIQLAMQFSDNVTAQWQQSSAVPTGWLSVINNTQAGHLEIGTIGQATMQGDEEIMLGTLTFSAPDNPNNFTLAVTSGWLGDNSIAPTSILCTATDSEGNYSFETIADGWYQITGESNTAKLADAVTAQDALAALRMAVALNPDGGNNLDEVSPFQYLAADINRDGKVRANDALNILKMAVGIESAPADEWIFVAESAASKTMDRSHVDWSFAEQPIDVYGDMELDLVGVVKGDVDGSWGMVG</sequence>
<dbReference type="STRING" id="340177.Cag_1022"/>
<feature type="domain" description="SbsA Ig-like" evidence="2">
    <location>
        <begin position="1120"/>
        <end position="1226"/>
    </location>
</feature>
<evidence type="ECO:0000256" key="1">
    <source>
        <dbReference type="ARBA" id="ARBA00022729"/>
    </source>
</evidence>
<dbReference type="GO" id="GO:0005509">
    <property type="term" value="F:calcium ion binding"/>
    <property type="evidence" value="ECO:0007669"/>
    <property type="project" value="InterPro"/>
</dbReference>
<dbReference type="HOGENOM" id="CLU_235147_0_0_10"/>
<dbReference type="InterPro" id="IPR014755">
    <property type="entry name" value="Cu-Rt/internalin_Ig-like"/>
</dbReference>
<protein>
    <recommendedName>
        <fullName evidence="2">SbsA Ig-like domain-containing protein</fullName>
    </recommendedName>
</protein>
<dbReference type="PANTHER" id="PTHR42754">
    <property type="entry name" value="ENDOGLUCANASE"/>
    <property type="match status" value="1"/>
</dbReference>
<dbReference type="NCBIfam" id="TIGR02608">
    <property type="entry name" value="delta_60_rpt"/>
    <property type="match status" value="14"/>
</dbReference>
<evidence type="ECO:0000259" key="2">
    <source>
        <dbReference type="Pfam" id="PF13205"/>
    </source>
</evidence>
<dbReference type="InterPro" id="IPR032812">
    <property type="entry name" value="SbsA_Ig"/>
</dbReference>
<dbReference type="InterPro" id="IPR013431">
    <property type="entry name" value="Delta_60_rpt"/>
</dbReference>
<dbReference type="SUPFAM" id="SSF51120">
    <property type="entry name" value="beta-Roll"/>
    <property type="match status" value="1"/>
</dbReference>